<evidence type="ECO:0000259" key="2">
    <source>
        <dbReference type="Pfam" id="PF12146"/>
    </source>
</evidence>
<dbReference type="PANTHER" id="PTHR12277">
    <property type="entry name" value="ALPHA/BETA HYDROLASE DOMAIN-CONTAINING PROTEIN"/>
    <property type="match status" value="1"/>
</dbReference>
<proteinExistence type="predicted"/>
<accession>A0A1E7FIN2</accession>
<keyword evidence="1" id="KW-0732">Signal</keyword>
<evidence type="ECO:0000313" key="4">
    <source>
        <dbReference type="Proteomes" id="UP000095751"/>
    </source>
</evidence>
<feature type="signal peptide" evidence="1">
    <location>
        <begin position="1"/>
        <end position="22"/>
    </location>
</feature>
<feature type="chain" id="PRO_5009193157" evidence="1">
    <location>
        <begin position="23"/>
        <end position="302"/>
    </location>
</feature>
<sequence length="302" mass="33296">MCCCCPTVISAIFCLWVQSGFSKGTVAGALLFFPPDPPLYKFERFDKDVLDPRLQPPRFHNGGTVEAVKIPTVAQSTSHCAAIVYKVPPTNLETTSQGKKTMTIIYSHGNATDIGAMYPLQAILSNSLECNVVSYDYSGYGESGGTAMESNTYTDIAGVYEWTLDNVCFGDQSRIILYGQSVGSGPCCRLSQKIEGLGGMILHSPFMSGMRVLTPSRALACLDVYPNIDRVRKTKCPVMVIHGRLDEEVDITHGTSMHQAVPHHFKRDPWWVPDRGHNDITEGPGKLMEYVGRLRSFMESLD</sequence>
<dbReference type="InterPro" id="IPR022742">
    <property type="entry name" value="Hydrolase_4"/>
</dbReference>
<protein>
    <submittedName>
        <fullName evidence="3">Alpha/beta-hydrolase</fullName>
    </submittedName>
</protein>
<dbReference type="Proteomes" id="UP000095751">
    <property type="component" value="Unassembled WGS sequence"/>
</dbReference>
<reference evidence="3 4" key="1">
    <citation type="submission" date="2016-09" db="EMBL/GenBank/DDBJ databases">
        <title>Extensive genetic diversity and differential bi-allelic expression allows diatom success in the polar Southern Ocean.</title>
        <authorList>
            <consortium name="DOE Joint Genome Institute"/>
            <person name="Mock T."/>
            <person name="Otillar R.P."/>
            <person name="Strauss J."/>
            <person name="Dupont C."/>
            <person name="Frickenhaus S."/>
            <person name="Maumus F."/>
            <person name="Mcmullan M."/>
            <person name="Sanges R."/>
            <person name="Schmutz J."/>
            <person name="Toseland A."/>
            <person name="Valas R."/>
            <person name="Veluchamy A."/>
            <person name="Ward B.J."/>
            <person name="Allen A."/>
            <person name="Barry K."/>
            <person name="Falciatore A."/>
            <person name="Ferrante M."/>
            <person name="Fortunato A.E."/>
            <person name="Gloeckner G."/>
            <person name="Gruber A."/>
            <person name="Hipkin R."/>
            <person name="Janech M."/>
            <person name="Kroth P."/>
            <person name="Leese F."/>
            <person name="Lindquist E."/>
            <person name="Lyon B.R."/>
            <person name="Martin J."/>
            <person name="Mayer C."/>
            <person name="Parker M."/>
            <person name="Quesneville H."/>
            <person name="Raymond J."/>
            <person name="Uhlig C."/>
            <person name="Valentin K.U."/>
            <person name="Worden A.Z."/>
            <person name="Armbrust E.V."/>
            <person name="Bowler C."/>
            <person name="Green B."/>
            <person name="Moulton V."/>
            <person name="Van Oosterhout C."/>
            <person name="Grigoriev I."/>
        </authorList>
    </citation>
    <scope>NUCLEOTIDE SEQUENCE [LARGE SCALE GENOMIC DNA]</scope>
    <source>
        <strain evidence="3 4">CCMP1102</strain>
    </source>
</reference>
<dbReference type="OrthoDB" id="446723at2759"/>
<dbReference type="InterPro" id="IPR029058">
    <property type="entry name" value="AB_hydrolase_fold"/>
</dbReference>
<feature type="domain" description="Serine aminopeptidase S33" evidence="2">
    <location>
        <begin position="102"/>
        <end position="210"/>
    </location>
</feature>
<dbReference type="Pfam" id="PF12146">
    <property type="entry name" value="Hydrolase_4"/>
    <property type="match status" value="1"/>
</dbReference>
<gene>
    <name evidence="3" type="ORF">FRACYDRAFT_184667</name>
</gene>
<evidence type="ECO:0000313" key="3">
    <source>
        <dbReference type="EMBL" id="OEU18030.1"/>
    </source>
</evidence>
<dbReference type="Gene3D" id="3.40.50.1820">
    <property type="entry name" value="alpha/beta hydrolase"/>
    <property type="match status" value="1"/>
</dbReference>
<dbReference type="EMBL" id="KV784357">
    <property type="protein sequence ID" value="OEU18030.1"/>
    <property type="molecule type" value="Genomic_DNA"/>
</dbReference>
<dbReference type="KEGG" id="fcy:FRACYDRAFT_184667"/>
<dbReference type="PANTHER" id="PTHR12277:SF81">
    <property type="entry name" value="PROTEIN ABHD13"/>
    <property type="match status" value="1"/>
</dbReference>
<evidence type="ECO:0000256" key="1">
    <source>
        <dbReference type="SAM" id="SignalP"/>
    </source>
</evidence>
<name>A0A1E7FIN2_9STRA</name>
<organism evidence="3 4">
    <name type="scientific">Fragilariopsis cylindrus CCMP1102</name>
    <dbReference type="NCBI Taxonomy" id="635003"/>
    <lineage>
        <taxon>Eukaryota</taxon>
        <taxon>Sar</taxon>
        <taxon>Stramenopiles</taxon>
        <taxon>Ochrophyta</taxon>
        <taxon>Bacillariophyta</taxon>
        <taxon>Bacillariophyceae</taxon>
        <taxon>Bacillariophycidae</taxon>
        <taxon>Bacillariales</taxon>
        <taxon>Bacillariaceae</taxon>
        <taxon>Fragilariopsis</taxon>
    </lineage>
</organism>
<keyword evidence="3" id="KW-0378">Hydrolase</keyword>
<dbReference type="GO" id="GO:0016787">
    <property type="term" value="F:hydrolase activity"/>
    <property type="evidence" value="ECO:0007669"/>
    <property type="project" value="UniProtKB-KW"/>
</dbReference>
<keyword evidence="4" id="KW-1185">Reference proteome</keyword>
<dbReference type="AlphaFoldDB" id="A0A1E7FIN2"/>
<dbReference type="SUPFAM" id="SSF53474">
    <property type="entry name" value="alpha/beta-Hydrolases"/>
    <property type="match status" value="1"/>
</dbReference>
<dbReference type="InParanoid" id="A0A1E7FIN2"/>